<evidence type="ECO:0000256" key="3">
    <source>
        <dbReference type="ARBA" id="ARBA00022853"/>
    </source>
</evidence>
<evidence type="ECO:0000256" key="1">
    <source>
        <dbReference type="ARBA" id="ARBA00004123"/>
    </source>
</evidence>
<proteinExistence type="predicted"/>
<comment type="subcellular location">
    <subcellularLocation>
        <location evidence="1">Nucleus</location>
    </subcellularLocation>
</comment>
<accession>A0AAD7NIT9</accession>
<evidence type="ECO:0000313" key="11">
    <source>
        <dbReference type="Proteomes" id="UP001215280"/>
    </source>
</evidence>
<dbReference type="GO" id="GO:0006368">
    <property type="term" value="P:transcription elongation by RNA polymerase II"/>
    <property type="evidence" value="ECO:0007669"/>
    <property type="project" value="TreeGrafter"/>
</dbReference>
<comment type="caution">
    <text evidence="10">The sequence shown here is derived from an EMBL/GenBank/DDBJ whole genome shotgun (WGS) entry which is preliminary data.</text>
</comment>
<evidence type="ECO:0000256" key="7">
    <source>
        <dbReference type="ARBA" id="ARBA00023242"/>
    </source>
</evidence>
<keyword evidence="11" id="KW-1185">Reference proteome</keyword>
<dbReference type="Pfam" id="PF00439">
    <property type="entry name" value="Bromodomain"/>
    <property type="match status" value="1"/>
</dbReference>
<reference evidence="10" key="1">
    <citation type="submission" date="2023-03" db="EMBL/GenBank/DDBJ databases">
        <title>Massive genome expansion in bonnet fungi (Mycena s.s.) driven by repeated elements and novel gene families across ecological guilds.</title>
        <authorList>
            <consortium name="Lawrence Berkeley National Laboratory"/>
            <person name="Harder C.B."/>
            <person name="Miyauchi S."/>
            <person name="Viragh M."/>
            <person name="Kuo A."/>
            <person name="Thoen E."/>
            <person name="Andreopoulos B."/>
            <person name="Lu D."/>
            <person name="Skrede I."/>
            <person name="Drula E."/>
            <person name="Henrissat B."/>
            <person name="Morin E."/>
            <person name="Kohler A."/>
            <person name="Barry K."/>
            <person name="LaButti K."/>
            <person name="Morin E."/>
            <person name="Salamov A."/>
            <person name="Lipzen A."/>
            <person name="Mereny Z."/>
            <person name="Hegedus B."/>
            <person name="Baldrian P."/>
            <person name="Stursova M."/>
            <person name="Weitz H."/>
            <person name="Taylor A."/>
            <person name="Grigoriev I.V."/>
            <person name="Nagy L.G."/>
            <person name="Martin F."/>
            <person name="Kauserud H."/>
        </authorList>
    </citation>
    <scope>NUCLEOTIDE SEQUENCE</scope>
    <source>
        <strain evidence="10">CBHHK188m</strain>
    </source>
</reference>
<sequence>MSQMRPGEKPGETVKRCQRFLALPRKPTWAVYYEIIKEPISMAQIKKYSHNKQLIRSTTEYAALWHRLFDNARQFNMEGSAIYEDAQFLEEVFDRTLGDLAAQHGVLGVNPQQPAQPVAEA</sequence>
<feature type="domain" description="Bromo" evidence="9">
    <location>
        <begin position="12"/>
        <end position="83"/>
    </location>
</feature>
<evidence type="ECO:0000256" key="8">
    <source>
        <dbReference type="PROSITE-ProRule" id="PRU00035"/>
    </source>
</evidence>
<dbReference type="GO" id="GO:0006338">
    <property type="term" value="P:chromatin remodeling"/>
    <property type="evidence" value="ECO:0007669"/>
    <property type="project" value="InterPro"/>
</dbReference>
<dbReference type="PANTHER" id="PTHR16062:SF19">
    <property type="entry name" value="PROTEIN POLYBROMO-1"/>
    <property type="match status" value="1"/>
</dbReference>
<organism evidence="10 11">
    <name type="scientific">Mycena maculata</name>
    <dbReference type="NCBI Taxonomy" id="230809"/>
    <lineage>
        <taxon>Eukaryota</taxon>
        <taxon>Fungi</taxon>
        <taxon>Dikarya</taxon>
        <taxon>Basidiomycota</taxon>
        <taxon>Agaricomycotina</taxon>
        <taxon>Agaricomycetes</taxon>
        <taxon>Agaricomycetidae</taxon>
        <taxon>Agaricales</taxon>
        <taxon>Marasmiineae</taxon>
        <taxon>Mycenaceae</taxon>
        <taxon>Mycena</taxon>
    </lineage>
</organism>
<dbReference type="SUPFAM" id="SSF47370">
    <property type="entry name" value="Bromodomain"/>
    <property type="match status" value="1"/>
</dbReference>
<dbReference type="InterPro" id="IPR037382">
    <property type="entry name" value="Rsc/polybromo"/>
</dbReference>
<dbReference type="AlphaFoldDB" id="A0AAD7NIT9"/>
<dbReference type="SMART" id="SM00297">
    <property type="entry name" value="BROMO"/>
    <property type="match status" value="1"/>
</dbReference>
<protein>
    <recommendedName>
        <fullName evidence="9">Bromo domain-containing protein</fullName>
    </recommendedName>
</protein>
<dbReference type="InterPro" id="IPR001487">
    <property type="entry name" value="Bromodomain"/>
</dbReference>
<evidence type="ECO:0000256" key="2">
    <source>
        <dbReference type="ARBA" id="ARBA00022737"/>
    </source>
</evidence>
<dbReference type="InterPro" id="IPR036427">
    <property type="entry name" value="Bromodomain-like_sf"/>
</dbReference>
<keyword evidence="6" id="KW-0804">Transcription</keyword>
<evidence type="ECO:0000256" key="6">
    <source>
        <dbReference type="ARBA" id="ARBA00023163"/>
    </source>
</evidence>
<dbReference type="PROSITE" id="PS50014">
    <property type="entry name" value="BROMODOMAIN_2"/>
    <property type="match status" value="1"/>
</dbReference>
<gene>
    <name evidence="10" type="ORF">DFH07DRAFT_813768</name>
</gene>
<evidence type="ECO:0000313" key="10">
    <source>
        <dbReference type="EMBL" id="KAJ7762286.1"/>
    </source>
</evidence>
<dbReference type="Gene3D" id="1.20.920.10">
    <property type="entry name" value="Bromodomain-like"/>
    <property type="match status" value="1"/>
</dbReference>
<keyword evidence="2" id="KW-0677">Repeat</keyword>
<keyword evidence="5 8" id="KW-0103">Bromodomain</keyword>
<keyword evidence="7" id="KW-0539">Nucleus</keyword>
<dbReference type="Proteomes" id="UP001215280">
    <property type="component" value="Unassembled WGS sequence"/>
</dbReference>
<evidence type="ECO:0000259" key="9">
    <source>
        <dbReference type="PROSITE" id="PS50014"/>
    </source>
</evidence>
<dbReference type="GO" id="GO:0016586">
    <property type="term" value="C:RSC-type complex"/>
    <property type="evidence" value="ECO:0007669"/>
    <property type="project" value="InterPro"/>
</dbReference>
<keyword evidence="3" id="KW-0156">Chromatin regulator</keyword>
<evidence type="ECO:0000256" key="5">
    <source>
        <dbReference type="ARBA" id="ARBA00023117"/>
    </source>
</evidence>
<dbReference type="GO" id="GO:0003682">
    <property type="term" value="F:chromatin binding"/>
    <property type="evidence" value="ECO:0007669"/>
    <property type="project" value="TreeGrafter"/>
</dbReference>
<evidence type="ECO:0000256" key="4">
    <source>
        <dbReference type="ARBA" id="ARBA00023015"/>
    </source>
</evidence>
<name>A0AAD7NIT9_9AGAR</name>
<dbReference type="PANTHER" id="PTHR16062">
    <property type="entry name" value="SWI/SNF-RELATED"/>
    <property type="match status" value="1"/>
</dbReference>
<dbReference type="EMBL" id="JARJLG010000043">
    <property type="protein sequence ID" value="KAJ7762286.1"/>
    <property type="molecule type" value="Genomic_DNA"/>
</dbReference>
<keyword evidence="4" id="KW-0805">Transcription regulation</keyword>